<gene>
    <name evidence="2" type="ORF">GCM10022395_21420</name>
</gene>
<dbReference type="SUPFAM" id="SSF53335">
    <property type="entry name" value="S-adenosyl-L-methionine-dependent methyltransferases"/>
    <property type="match status" value="1"/>
</dbReference>
<sequence length="261" mass="29504">MDLLEVKHRNTVAESRHPWELARLVVVSKLIKKHALIKKGGTVLDIGCGDVFVIASLAKQYPETDFLAVDTAFDASLIASYSNALEVDNLKLYASLDEALEGDIAKIDLVLLLDVVEHIEDDRAFLKVIANNDQIIRDTNILITVPAFQKLFCSHDVFLKHYRRYDNKQLRGLVNKVGLAEVVSGYFFFSLLPLRIVKVIKERVFKAKNENTSDLVQWNGNTFISKLLKNLLVVDYKITSSFKGIGINIYGLSNYMICKKQ</sequence>
<dbReference type="Gene3D" id="3.40.50.150">
    <property type="entry name" value="Vaccinia Virus protein VP39"/>
    <property type="match status" value="1"/>
</dbReference>
<dbReference type="RefSeq" id="WP_345006031.1">
    <property type="nucleotide sequence ID" value="NZ_BAABCY010000060.1"/>
</dbReference>
<dbReference type="Pfam" id="PF08242">
    <property type="entry name" value="Methyltransf_12"/>
    <property type="match status" value="1"/>
</dbReference>
<dbReference type="EMBL" id="BAABCY010000060">
    <property type="protein sequence ID" value="GAA3571742.1"/>
    <property type="molecule type" value="Genomic_DNA"/>
</dbReference>
<dbReference type="Proteomes" id="UP001500954">
    <property type="component" value="Unassembled WGS sequence"/>
</dbReference>
<evidence type="ECO:0000259" key="1">
    <source>
        <dbReference type="Pfam" id="PF08242"/>
    </source>
</evidence>
<reference evidence="3" key="1">
    <citation type="journal article" date="2019" name="Int. J. Syst. Evol. Microbiol.">
        <title>The Global Catalogue of Microorganisms (GCM) 10K type strain sequencing project: providing services to taxonomists for standard genome sequencing and annotation.</title>
        <authorList>
            <consortium name="The Broad Institute Genomics Platform"/>
            <consortium name="The Broad Institute Genome Sequencing Center for Infectious Disease"/>
            <person name="Wu L."/>
            <person name="Ma J."/>
        </authorList>
    </citation>
    <scope>NUCLEOTIDE SEQUENCE [LARGE SCALE GENOMIC DNA]</scope>
    <source>
        <strain evidence="3">JCM 17111</strain>
    </source>
</reference>
<evidence type="ECO:0000313" key="2">
    <source>
        <dbReference type="EMBL" id="GAA3571742.1"/>
    </source>
</evidence>
<feature type="domain" description="Methyltransferase type 12" evidence="1">
    <location>
        <begin position="44"/>
        <end position="130"/>
    </location>
</feature>
<dbReference type="InterPro" id="IPR029063">
    <property type="entry name" value="SAM-dependent_MTases_sf"/>
</dbReference>
<accession>A0ABP6XU86</accession>
<evidence type="ECO:0000313" key="3">
    <source>
        <dbReference type="Proteomes" id="UP001500954"/>
    </source>
</evidence>
<dbReference type="InterPro" id="IPR013217">
    <property type="entry name" value="Methyltransf_12"/>
</dbReference>
<protein>
    <recommendedName>
        <fullName evidence="1">Methyltransferase type 12 domain-containing protein</fullName>
    </recommendedName>
</protein>
<proteinExistence type="predicted"/>
<comment type="caution">
    <text evidence="2">The sequence shown here is derived from an EMBL/GenBank/DDBJ whole genome shotgun (WGS) entry which is preliminary data.</text>
</comment>
<organism evidence="2 3">
    <name type="scientific">Snuella lapsa</name>
    <dbReference type="NCBI Taxonomy" id="870481"/>
    <lineage>
        <taxon>Bacteria</taxon>
        <taxon>Pseudomonadati</taxon>
        <taxon>Bacteroidota</taxon>
        <taxon>Flavobacteriia</taxon>
        <taxon>Flavobacteriales</taxon>
        <taxon>Flavobacteriaceae</taxon>
        <taxon>Snuella</taxon>
    </lineage>
</organism>
<keyword evidence="3" id="KW-1185">Reference proteome</keyword>
<name>A0ABP6XU86_9FLAO</name>